<dbReference type="AlphaFoldDB" id="A0A1M7RM96"/>
<keyword evidence="10" id="KW-1185">Reference proteome</keyword>
<feature type="transmembrane region" description="Helical" evidence="7">
    <location>
        <begin position="347"/>
        <end position="373"/>
    </location>
</feature>
<dbReference type="InterPro" id="IPR050250">
    <property type="entry name" value="Macrolide_Exporter_MacB"/>
</dbReference>
<dbReference type="OrthoDB" id="3223244at2"/>
<evidence type="ECO:0000256" key="4">
    <source>
        <dbReference type="ARBA" id="ARBA00022989"/>
    </source>
</evidence>
<dbReference type="STRING" id="134849.SAMN05443668_12164"/>
<keyword evidence="2" id="KW-1003">Cell membrane</keyword>
<dbReference type="PANTHER" id="PTHR30572">
    <property type="entry name" value="MEMBRANE COMPONENT OF TRANSPORTER-RELATED"/>
    <property type="match status" value="1"/>
</dbReference>
<dbReference type="GO" id="GO:0005886">
    <property type="term" value="C:plasma membrane"/>
    <property type="evidence" value="ECO:0007669"/>
    <property type="project" value="UniProtKB-SubCell"/>
</dbReference>
<proteinExistence type="inferred from homology"/>
<sequence length="827" mass="84673">MIALAARMVRYRWGSAVATLVALASGVALLMSLGTFVESGLRYRAEPHRYAAADVVLARSEIVRTVEEFDGESTTSTVRLPGGGAVPERLVANVGKLPGVESVVGDTAIPVFAGSVPSLGHGWSSAALGRYGLTTGVRPSADNEIVIGSTLSDAGLRPGESVDLLIGGVLHRFTVTGVVDDADAVFFTDATAAALNPTPGHVAAVGVRAAPDADRDALVAALTTLADEVGARAYTGDDRGLAEPSAELEAQGLLIQLGGAFGGYVVLLILFVVAGTVGLAVRHRRRDLALLRAIAATPGQVRRMILAEAALLGGLGAVLGLPLGVLATRWARGELVDRGFAPESFPILPGAVAAPTAVLLTSLVAIVAALVAARRVTKIRPTEALGEVAVEPVRGGRVRRVFGLVMLAAATSLGPLTLGTGGLVAMSSATGMLYLFVLAVGLLAPEINRFAARLLDPLLRTLWRSSGYLAAANLRANARGTATVLTALVLAVGLGGSVWFLQDNLERNTVDQRRDGTLAQRALVSDAGLPATAVDEIRRVPGVEAATPVRSTTVVAPVLDGIEAAGAQAVDPATLPATVDLDVTDGSLDALDERTVAVSDLRASSSGWGVGDTANLHLADGTPVELRVVAIYRRGLGFGDFTLAAATVGGPADQVLIRTAPGADTDRALAAVAARYPGSALVQRDDLTAGLARDLAVSAWANKLLISVLVGYAALAAANTMVVAALARRRELAVLRLVGLTKGQVKRMVHAEQAGLLGVALVIGGVIAAWTLASVVRALTGDLVPYVPPLGGAAVIGGATLLALLTTVLPIGRLLRTPPVEHIGVKE</sequence>
<dbReference type="Proteomes" id="UP000184440">
    <property type="component" value="Unassembled WGS sequence"/>
</dbReference>
<evidence type="ECO:0000256" key="3">
    <source>
        <dbReference type="ARBA" id="ARBA00022692"/>
    </source>
</evidence>
<feature type="transmembrane region" description="Helical" evidence="7">
    <location>
        <begin position="401"/>
        <end position="418"/>
    </location>
</feature>
<accession>A0A1M7RM96</accession>
<feature type="transmembrane region" description="Helical" evidence="7">
    <location>
        <begin position="304"/>
        <end position="327"/>
    </location>
</feature>
<gene>
    <name evidence="9" type="ORF">SAMN05443668_12164</name>
</gene>
<feature type="transmembrane region" description="Helical" evidence="7">
    <location>
        <begin position="424"/>
        <end position="444"/>
    </location>
</feature>
<dbReference type="Pfam" id="PF02687">
    <property type="entry name" value="FtsX"/>
    <property type="match status" value="2"/>
</dbReference>
<keyword evidence="4 7" id="KW-1133">Transmembrane helix</keyword>
<feature type="transmembrane region" description="Helical" evidence="7">
    <location>
        <begin position="704"/>
        <end position="727"/>
    </location>
</feature>
<name>A0A1M7RM96_9ACTN</name>
<feature type="transmembrane region" description="Helical" evidence="7">
    <location>
        <begin position="482"/>
        <end position="501"/>
    </location>
</feature>
<evidence type="ECO:0000256" key="6">
    <source>
        <dbReference type="ARBA" id="ARBA00038076"/>
    </source>
</evidence>
<evidence type="ECO:0000313" key="10">
    <source>
        <dbReference type="Proteomes" id="UP000184440"/>
    </source>
</evidence>
<feature type="transmembrane region" description="Helical" evidence="7">
    <location>
        <begin position="754"/>
        <end position="773"/>
    </location>
</feature>
<feature type="domain" description="ABC3 transporter permease C-terminal" evidence="8">
    <location>
        <begin position="706"/>
        <end position="819"/>
    </location>
</feature>
<evidence type="ECO:0000259" key="8">
    <source>
        <dbReference type="Pfam" id="PF02687"/>
    </source>
</evidence>
<dbReference type="GO" id="GO:0022857">
    <property type="term" value="F:transmembrane transporter activity"/>
    <property type="evidence" value="ECO:0007669"/>
    <property type="project" value="TreeGrafter"/>
</dbReference>
<comment type="similarity">
    <text evidence="6">Belongs to the ABC-4 integral membrane protein family.</text>
</comment>
<organism evidence="9 10">
    <name type="scientific">Cryptosporangium aurantiacum</name>
    <dbReference type="NCBI Taxonomy" id="134849"/>
    <lineage>
        <taxon>Bacteria</taxon>
        <taxon>Bacillati</taxon>
        <taxon>Actinomycetota</taxon>
        <taxon>Actinomycetes</taxon>
        <taxon>Cryptosporangiales</taxon>
        <taxon>Cryptosporangiaceae</taxon>
        <taxon>Cryptosporangium</taxon>
    </lineage>
</organism>
<keyword evidence="5 7" id="KW-0472">Membrane</keyword>
<dbReference type="RefSeq" id="WP_073264854.1">
    <property type="nucleotide sequence ID" value="NZ_FRCS01000021.1"/>
</dbReference>
<feature type="transmembrane region" description="Helical" evidence="7">
    <location>
        <begin position="793"/>
        <end position="812"/>
    </location>
</feature>
<evidence type="ECO:0000256" key="5">
    <source>
        <dbReference type="ARBA" id="ARBA00023136"/>
    </source>
</evidence>
<comment type="subcellular location">
    <subcellularLocation>
        <location evidence="1">Cell membrane</location>
        <topology evidence="1">Multi-pass membrane protein</topology>
    </subcellularLocation>
</comment>
<dbReference type="InterPro" id="IPR003838">
    <property type="entry name" value="ABC3_permease_C"/>
</dbReference>
<keyword evidence="3 7" id="KW-0812">Transmembrane</keyword>
<feature type="transmembrane region" description="Helical" evidence="7">
    <location>
        <begin position="261"/>
        <end position="283"/>
    </location>
</feature>
<dbReference type="EMBL" id="FRCS01000021">
    <property type="protein sequence ID" value="SHN47216.1"/>
    <property type="molecule type" value="Genomic_DNA"/>
</dbReference>
<reference evidence="9 10" key="1">
    <citation type="submission" date="2016-11" db="EMBL/GenBank/DDBJ databases">
        <authorList>
            <person name="Jaros S."/>
            <person name="Januszkiewicz K."/>
            <person name="Wedrychowicz H."/>
        </authorList>
    </citation>
    <scope>NUCLEOTIDE SEQUENCE [LARGE SCALE GENOMIC DNA]</scope>
    <source>
        <strain evidence="9 10">DSM 46144</strain>
    </source>
</reference>
<evidence type="ECO:0000256" key="2">
    <source>
        <dbReference type="ARBA" id="ARBA00022475"/>
    </source>
</evidence>
<evidence type="ECO:0000313" key="9">
    <source>
        <dbReference type="EMBL" id="SHN47216.1"/>
    </source>
</evidence>
<evidence type="ECO:0000256" key="1">
    <source>
        <dbReference type="ARBA" id="ARBA00004651"/>
    </source>
</evidence>
<dbReference type="PANTHER" id="PTHR30572:SF4">
    <property type="entry name" value="ABC TRANSPORTER PERMEASE YTRF"/>
    <property type="match status" value="1"/>
</dbReference>
<feature type="domain" description="ABC3 transporter permease C-terminal" evidence="8">
    <location>
        <begin position="261"/>
        <end position="380"/>
    </location>
</feature>
<protein>
    <submittedName>
        <fullName evidence="9">Putative ABC transport system permease protein</fullName>
    </submittedName>
</protein>
<evidence type="ECO:0000256" key="7">
    <source>
        <dbReference type="SAM" id="Phobius"/>
    </source>
</evidence>